<dbReference type="GO" id="GO:0016226">
    <property type="term" value="P:iron-sulfur cluster assembly"/>
    <property type="evidence" value="ECO:0007669"/>
    <property type="project" value="TreeGrafter"/>
</dbReference>
<dbReference type="STRING" id="763406.A0A1E3NHA2"/>
<dbReference type="Proteomes" id="UP000094455">
    <property type="component" value="Unassembled WGS sequence"/>
</dbReference>
<evidence type="ECO:0000313" key="7">
    <source>
        <dbReference type="Proteomes" id="UP000094455"/>
    </source>
</evidence>
<keyword evidence="3" id="KW-0496">Mitochondrion</keyword>
<feature type="region of interest" description="Disordered" evidence="5">
    <location>
        <begin position="372"/>
        <end position="407"/>
    </location>
</feature>
<organism evidence="6 7">
    <name type="scientific">Pichia membranifaciens NRRL Y-2026</name>
    <dbReference type="NCBI Taxonomy" id="763406"/>
    <lineage>
        <taxon>Eukaryota</taxon>
        <taxon>Fungi</taxon>
        <taxon>Dikarya</taxon>
        <taxon>Ascomycota</taxon>
        <taxon>Saccharomycotina</taxon>
        <taxon>Pichiomycetes</taxon>
        <taxon>Pichiales</taxon>
        <taxon>Pichiaceae</taxon>
        <taxon>Pichia</taxon>
    </lineage>
</organism>
<feature type="compositionally biased region" description="Low complexity" evidence="5">
    <location>
        <begin position="392"/>
        <end position="403"/>
    </location>
</feature>
<dbReference type="Gene3D" id="3.30.1360.120">
    <property type="entry name" value="Probable tRNA modification gtpase trme, domain 1"/>
    <property type="match status" value="1"/>
</dbReference>
<gene>
    <name evidence="6" type="ORF">PICMEDRAFT_73739</name>
</gene>
<evidence type="ECO:0000256" key="5">
    <source>
        <dbReference type="SAM" id="MobiDB-lite"/>
    </source>
</evidence>
<reference evidence="6 7" key="1">
    <citation type="journal article" date="2016" name="Proc. Natl. Acad. Sci. U.S.A.">
        <title>Comparative genomics of biotechnologically important yeasts.</title>
        <authorList>
            <person name="Riley R."/>
            <person name="Haridas S."/>
            <person name="Wolfe K.H."/>
            <person name="Lopes M.R."/>
            <person name="Hittinger C.T."/>
            <person name="Goeker M."/>
            <person name="Salamov A.A."/>
            <person name="Wisecaver J.H."/>
            <person name="Long T.M."/>
            <person name="Calvey C.H."/>
            <person name="Aerts A.L."/>
            <person name="Barry K.W."/>
            <person name="Choi C."/>
            <person name="Clum A."/>
            <person name="Coughlan A.Y."/>
            <person name="Deshpande S."/>
            <person name="Douglass A.P."/>
            <person name="Hanson S.J."/>
            <person name="Klenk H.-P."/>
            <person name="LaButti K.M."/>
            <person name="Lapidus A."/>
            <person name="Lindquist E.A."/>
            <person name="Lipzen A.M."/>
            <person name="Meier-Kolthoff J.P."/>
            <person name="Ohm R.A."/>
            <person name="Otillar R.P."/>
            <person name="Pangilinan J.L."/>
            <person name="Peng Y."/>
            <person name="Rokas A."/>
            <person name="Rosa C.A."/>
            <person name="Scheuner C."/>
            <person name="Sibirny A.A."/>
            <person name="Slot J.C."/>
            <person name="Stielow J.B."/>
            <person name="Sun H."/>
            <person name="Kurtzman C.P."/>
            <person name="Blackwell M."/>
            <person name="Grigoriev I.V."/>
            <person name="Jeffries T.W."/>
        </authorList>
    </citation>
    <scope>NUCLEOTIDE SEQUENCE [LARGE SCALE GENOMIC DNA]</scope>
    <source>
        <strain evidence="6 7">NRRL Y-2026</strain>
    </source>
</reference>
<dbReference type="InterPro" id="IPR017703">
    <property type="entry name" value="YgfZ/GCV_T_CS"/>
</dbReference>
<comment type="subcellular location">
    <subcellularLocation>
        <location evidence="1">Mitochondrion matrix</location>
    </subcellularLocation>
</comment>
<evidence type="ECO:0000256" key="3">
    <source>
        <dbReference type="ARBA" id="ARBA00023128"/>
    </source>
</evidence>
<accession>A0A1E3NHA2</accession>
<name>A0A1E3NHA2_9ASCO</name>
<dbReference type="RefSeq" id="XP_019016051.1">
    <property type="nucleotide sequence ID" value="XM_019164570.1"/>
</dbReference>
<evidence type="ECO:0000256" key="1">
    <source>
        <dbReference type="ARBA" id="ARBA00004305"/>
    </source>
</evidence>
<dbReference type="EMBL" id="KV454005">
    <property type="protein sequence ID" value="ODQ44938.1"/>
    <property type="molecule type" value="Genomic_DNA"/>
</dbReference>
<dbReference type="InterPro" id="IPR045179">
    <property type="entry name" value="YgfZ/GcvT"/>
</dbReference>
<evidence type="ECO:0000313" key="6">
    <source>
        <dbReference type="EMBL" id="ODQ44938.1"/>
    </source>
</evidence>
<dbReference type="GeneID" id="30181257"/>
<keyword evidence="7" id="KW-1185">Reference proteome</keyword>
<evidence type="ECO:0000256" key="2">
    <source>
        <dbReference type="ARBA" id="ARBA00022946"/>
    </source>
</evidence>
<comment type="similarity">
    <text evidence="4">Belongs to the GcvT family. CAF17/IBA57 subfamily.</text>
</comment>
<dbReference type="NCBIfam" id="TIGR03317">
    <property type="entry name" value="ygfZ_signature"/>
    <property type="match status" value="1"/>
</dbReference>
<protein>
    <submittedName>
        <fullName evidence="6">Uncharacterized protein</fullName>
    </submittedName>
</protein>
<dbReference type="SUPFAM" id="SSF103025">
    <property type="entry name" value="Folate-binding domain"/>
    <property type="match status" value="1"/>
</dbReference>
<dbReference type="InterPro" id="IPR027266">
    <property type="entry name" value="TrmE/GcvT-like"/>
</dbReference>
<dbReference type="PANTHER" id="PTHR22602:SF0">
    <property type="entry name" value="TRANSFERASE CAF17, MITOCHONDRIAL-RELATED"/>
    <property type="match status" value="1"/>
</dbReference>
<proteinExistence type="inferred from homology"/>
<evidence type="ECO:0000256" key="4">
    <source>
        <dbReference type="ARBA" id="ARBA00093447"/>
    </source>
</evidence>
<sequence length="463" mass="51819">MFALWKRGNAAVFVTLAKRSLSVPARIPGRGLVKLDSSRFLRVSGPDASVFINGLTTVKMLPKHLKKNQTTISAADINNEAVARSIDLSQELITSSNWGILHEAEEYDPEDPAELPMRLGIRRDGRYGMILRANGRVFSDIFIYPTPFVLDGDAASEPTYLIELLNAAQFKPLQLMLKLHKLRAKVDIQEEKLASWFYYDNSPDGHKLYDTLLDVYFSNSASKDPAAANQLAARLLSDGGLISPRLPRKDVLGFAVDQRSDYFGLRIVSPEEQPPIDNVDLLPLETYVARRVQHGIVENTDFQSTATLPFECNLDWMRGINYDKGCYMGQELTIRTWTGNGTVRRVLPVVFDEKIPDLDDAHAKLELRVVEDSAEAQQEQKEEKEPVYNPFGSPASSSAGARPVRARRDAGKVGEVLVNDGERGLARVEKRYFDWDQELTKKVSIVHNGHTYAGTIDAGIWNE</sequence>
<dbReference type="OrthoDB" id="191995at2759"/>
<dbReference type="PANTHER" id="PTHR22602">
    <property type="entry name" value="TRANSFERASE CAF17, MITOCHONDRIAL-RELATED"/>
    <property type="match status" value="1"/>
</dbReference>
<keyword evidence="2" id="KW-0809">Transit peptide</keyword>
<dbReference type="AlphaFoldDB" id="A0A1E3NHA2"/>
<dbReference type="GO" id="GO:0005759">
    <property type="term" value="C:mitochondrial matrix"/>
    <property type="evidence" value="ECO:0007669"/>
    <property type="project" value="UniProtKB-SubCell"/>
</dbReference>